<evidence type="ECO:0000313" key="2">
    <source>
        <dbReference type="Proteomes" id="UP000281094"/>
    </source>
</evidence>
<reference evidence="1 2" key="1">
    <citation type="submission" date="2018-10" db="EMBL/GenBank/DDBJ databases">
        <title>Notoacmeibacter sp. M2BS9Y-3-1, whole genome shotgun sequence.</title>
        <authorList>
            <person name="Tuo L."/>
        </authorList>
    </citation>
    <scope>NUCLEOTIDE SEQUENCE [LARGE SCALE GENOMIC DNA]</scope>
    <source>
        <strain evidence="1 2">M2BS9Y-3-1</strain>
    </source>
</reference>
<dbReference type="AlphaFoldDB" id="A0A3L7JA45"/>
<evidence type="ECO:0000313" key="1">
    <source>
        <dbReference type="EMBL" id="RLQ87225.1"/>
    </source>
</evidence>
<sequence length="360" mass="38830">METDPMSGFSRRTILQGFGALLAGFGLPEAVHAEKVGNPLFATALMEGEQYGMAILDSDGEVLRRVVLPGRGHDVTCDKGGRHIVAFARRPGTFALAIDQQRDREPVVFHSPPNRHFYGHGVFIQNDKLLVATENDFDNGRGVLGLYDVTDGFRRIGEWSSHGIGPHDLALSPDGKSLIIANGGMDTHPDYGREVLNLATMEPSLVFLDPSDGSLREKHALPNEWSRLSTRHMDVAADGTVFVGCQWQGVASECPPLLLSFRAGEGRRDYELGELATRLQGYVGSVSVNRDAERVAITSPHGDLAIMLDTRTGTVTGVEEGVDLCGAAPLAQGFITSTGTGRFGRNNLPGLSFDNHILAL</sequence>
<dbReference type="InterPro" id="IPR006311">
    <property type="entry name" value="TAT_signal"/>
</dbReference>
<proteinExistence type="predicted"/>
<dbReference type="Pfam" id="PF07433">
    <property type="entry name" value="DUF1513"/>
    <property type="match status" value="1"/>
</dbReference>
<dbReference type="InterPro" id="IPR008311">
    <property type="entry name" value="UCP028101"/>
</dbReference>
<dbReference type="Proteomes" id="UP000281094">
    <property type="component" value="Unassembled WGS sequence"/>
</dbReference>
<dbReference type="Gene3D" id="2.130.10.10">
    <property type="entry name" value="YVTN repeat-like/Quinoprotein amine dehydrogenase"/>
    <property type="match status" value="1"/>
</dbReference>
<keyword evidence="2" id="KW-1185">Reference proteome</keyword>
<organism evidence="1 2">
    <name type="scientific">Notoacmeibacter ruber</name>
    <dbReference type="NCBI Taxonomy" id="2670375"/>
    <lineage>
        <taxon>Bacteria</taxon>
        <taxon>Pseudomonadati</taxon>
        <taxon>Pseudomonadota</taxon>
        <taxon>Alphaproteobacteria</taxon>
        <taxon>Hyphomicrobiales</taxon>
        <taxon>Notoacmeibacteraceae</taxon>
        <taxon>Notoacmeibacter</taxon>
    </lineage>
</organism>
<dbReference type="SUPFAM" id="SSF75011">
    <property type="entry name" value="3-carboxy-cis,cis-mucoante lactonizing enzyme"/>
    <property type="match status" value="1"/>
</dbReference>
<dbReference type="PROSITE" id="PS51318">
    <property type="entry name" value="TAT"/>
    <property type="match status" value="1"/>
</dbReference>
<dbReference type="PIRSF" id="PIRSF028101">
    <property type="entry name" value="UCP028101"/>
    <property type="match status" value="1"/>
</dbReference>
<protein>
    <submittedName>
        <fullName evidence="1">DUF1513 domain-containing protein</fullName>
    </submittedName>
</protein>
<comment type="caution">
    <text evidence="1">The sequence shown here is derived from an EMBL/GenBank/DDBJ whole genome shotgun (WGS) entry which is preliminary data.</text>
</comment>
<dbReference type="InterPro" id="IPR015943">
    <property type="entry name" value="WD40/YVTN_repeat-like_dom_sf"/>
</dbReference>
<gene>
    <name evidence="1" type="ORF">D8780_02365</name>
</gene>
<accession>A0A3L7JA45</accession>
<name>A0A3L7JA45_9HYPH</name>
<dbReference type="EMBL" id="RCWN01000001">
    <property type="protein sequence ID" value="RLQ87225.1"/>
    <property type="molecule type" value="Genomic_DNA"/>
</dbReference>